<dbReference type="AlphaFoldDB" id="A0A453R8Z2"/>
<dbReference type="SUPFAM" id="SSF101353">
    <property type="entry name" value="Putative anticodon-binding domain of alanyl-tRNA synthetase (AlaRS)"/>
    <property type="match status" value="1"/>
</dbReference>
<evidence type="ECO:0000256" key="11">
    <source>
        <dbReference type="ARBA" id="ARBA00022884"/>
    </source>
</evidence>
<comment type="similarity">
    <text evidence="2">Belongs to the class-II aminoacyl-tRNA synthetase family. Alax-L subfamily.</text>
</comment>
<evidence type="ECO:0000256" key="9">
    <source>
        <dbReference type="ARBA" id="ARBA00022833"/>
    </source>
</evidence>
<dbReference type="EC" id="6.1.1.7" evidence="3"/>
<keyword evidence="7" id="KW-0479">Metal-binding</keyword>
<evidence type="ECO:0000313" key="16">
    <source>
        <dbReference type="EnsemblPlants" id="AET7Gv20502300.19"/>
    </source>
</evidence>
<dbReference type="Pfam" id="PF07973">
    <property type="entry name" value="tRNA_SAD"/>
    <property type="match status" value="1"/>
</dbReference>
<evidence type="ECO:0000256" key="8">
    <source>
        <dbReference type="ARBA" id="ARBA00022741"/>
    </source>
</evidence>
<dbReference type="PANTHER" id="PTHR11777:SF9">
    <property type="entry name" value="ALANINE--TRNA LIGASE, CYTOPLASMIC"/>
    <property type="match status" value="1"/>
</dbReference>
<dbReference type="InterPro" id="IPR018165">
    <property type="entry name" value="Ala-tRNA-synth_IIc_core"/>
</dbReference>
<keyword evidence="6" id="KW-0436">Ligase</keyword>
<reference evidence="17" key="1">
    <citation type="journal article" date="2014" name="Science">
        <title>Ancient hybridizations among the ancestral genomes of bread wheat.</title>
        <authorList>
            <consortium name="International Wheat Genome Sequencing Consortium,"/>
            <person name="Marcussen T."/>
            <person name="Sandve S.R."/>
            <person name="Heier L."/>
            <person name="Spannagl M."/>
            <person name="Pfeifer M."/>
            <person name="Jakobsen K.S."/>
            <person name="Wulff B.B."/>
            <person name="Steuernagel B."/>
            <person name="Mayer K.F."/>
            <person name="Olsen O.A."/>
        </authorList>
    </citation>
    <scope>NUCLEOTIDE SEQUENCE [LARGE SCALE GENOMIC DNA]</scope>
    <source>
        <strain evidence="17">cv. AL8/78</strain>
    </source>
</reference>
<dbReference type="GO" id="GO:0005829">
    <property type="term" value="C:cytosol"/>
    <property type="evidence" value="ECO:0007669"/>
    <property type="project" value="TreeGrafter"/>
</dbReference>
<keyword evidence="11" id="KW-0694">RNA-binding</keyword>
<dbReference type="PANTHER" id="PTHR11777">
    <property type="entry name" value="ALANYL-TRNA SYNTHETASE"/>
    <property type="match status" value="1"/>
</dbReference>
<keyword evidence="10" id="KW-0067">ATP-binding</keyword>
<evidence type="ECO:0000256" key="1">
    <source>
        <dbReference type="ARBA" id="ARBA00001947"/>
    </source>
</evidence>
<reference evidence="17" key="2">
    <citation type="journal article" date="2017" name="Nat. Plants">
        <title>The Aegilops tauschii genome reveals multiple impacts of transposons.</title>
        <authorList>
            <person name="Zhao G."/>
            <person name="Zou C."/>
            <person name="Li K."/>
            <person name="Wang K."/>
            <person name="Li T."/>
            <person name="Gao L."/>
            <person name="Zhang X."/>
            <person name="Wang H."/>
            <person name="Yang Z."/>
            <person name="Liu X."/>
            <person name="Jiang W."/>
            <person name="Mao L."/>
            <person name="Kong X."/>
            <person name="Jiao Y."/>
            <person name="Jia J."/>
        </authorList>
    </citation>
    <scope>NUCLEOTIDE SEQUENCE [LARGE SCALE GENOMIC DNA]</scope>
    <source>
        <strain evidence="17">cv. AL8/78</strain>
    </source>
</reference>
<evidence type="ECO:0000256" key="5">
    <source>
        <dbReference type="ARBA" id="ARBA00022555"/>
    </source>
</evidence>
<dbReference type="GO" id="GO:0002161">
    <property type="term" value="F:aminoacyl-tRNA deacylase activity"/>
    <property type="evidence" value="ECO:0007669"/>
    <property type="project" value="TreeGrafter"/>
</dbReference>
<evidence type="ECO:0000256" key="2">
    <source>
        <dbReference type="ARBA" id="ARBA00008429"/>
    </source>
</evidence>
<dbReference type="SUPFAM" id="SSF55186">
    <property type="entry name" value="ThrRS/AlaRS common domain"/>
    <property type="match status" value="1"/>
</dbReference>
<comment type="cofactor">
    <cofactor evidence="1">
        <name>Zn(2+)</name>
        <dbReference type="ChEBI" id="CHEBI:29105"/>
    </cofactor>
</comment>
<evidence type="ECO:0000256" key="14">
    <source>
        <dbReference type="SAM" id="Coils"/>
    </source>
</evidence>
<evidence type="ECO:0000256" key="4">
    <source>
        <dbReference type="ARBA" id="ARBA00017959"/>
    </source>
</evidence>
<accession>A0A453R8Z2</accession>
<evidence type="ECO:0000256" key="7">
    <source>
        <dbReference type="ARBA" id="ARBA00022723"/>
    </source>
</evidence>
<dbReference type="Pfam" id="PF01411">
    <property type="entry name" value="tRNA-synt_2c"/>
    <property type="match status" value="2"/>
</dbReference>
<evidence type="ECO:0000256" key="3">
    <source>
        <dbReference type="ARBA" id="ARBA00013168"/>
    </source>
</evidence>
<sequence>ALVSYSKADNAMRTNLKVIGDHMRAVVYLISDGVIPSNIGRGYVVRRLIRRVVRTGRLIGMRGDGHENSEGAFLPSLAETVISLSSEIDPDVESRRKSILGELQREELRFVQTLGRGEKLLDELLDEALGNETEIIKSIPDTEFLGYESLFATAVVKGILINGNPVENVSEGTDVEILLDRTPFYAESGGQVGDNGFLYVYGEEGGKQNAVIEIKDVQKSLGNIFVHKGTIKQGSVEVGKKIDAAVDGKLRQGAKAHHTATHLLQSALKSVIGSETSQAGSLVAFDRLRFDFSFHRPLTEKELLEIESLVNQWISDATHLETNVMALQDAKNAGATAMFGEKYGEQVRVVEVPGVSMELCGGTHVSNTAEIRGFKIISEQGIASGVRRIEAVAGDAFVEYVCSRDNYMRHLCSSLKVKAEDVNSRVETIVEELRTARNEASSLRSKIAVLKAASLASKAVLVEPHNVRILVENMGDVDADGLKSAAEHLVGTLQDPAAVILGSSPGDGKVSLVAAFSPGVVKLGVQAGKFVGGIAKLCGGGGGGKPNFAQAGGRKPENLPDALEKARAEIVAALSSKAS</sequence>
<dbReference type="SUPFAM" id="SSF50447">
    <property type="entry name" value="Translation proteins"/>
    <property type="match status" value="1"/>
</dbReference>
<dbReference type="GO" id="GO:0006419">
    <property type="term" value="P:alanyl-tRNA aminoacylation"/>
    <property type="evidence" value="ECO:0007669"/>
    <property type="project" value="InterPro"/>
</dbReference>
<dbReference type="SMART" id="SM00863">
    <property type="entry name" value="tRNA_SAD"/>
    <property type="match status" value="1"/>
</dbReference>
<keyword evidence="9" id="KW-0862">Zinc</keyword>
<feature type="coiled-coil region" evidence="14">
    <location>
        <begin position="419"/>
        <end position="453"/>
    </location>
</feature>
<dbReference type="InterPro" id="IPR050058">
    <property type="entry name" value="Ala-tRNA_ligase"/>
</dbReference>
<feature type="domain" description="Alanyl-transfer RNA synthetases family profile" evidence="15">
    <location>
        <begin position="1"/>
        <end position="403"/>
    </location>
</feature>
<dbReference type="InterPro" id="IPR018162">
    <property type="entry name" value="Ala-tRNA-ligase_IIc_anticod-bd"/>
</dbReference>
<dbReference type="FunFam" id="2.40.30.130:FF:000007">
    <property type="entry name" value="Probable alanine--tRNA ligase, chloroplastic"/>
    <property type="match status" value="1"/>
</dbReference>
<keyword evidence="17" id="KW-1185">Reference proteome</keyword>
<keyword evidence="12" id="KW-0648">Protein biosynthesis</keyword>
<dbReference type="InterPro" id="IPR002318">
    <property type="entry name" value="Ala-tRNA-lgiase_IIc"/>
</dbReference>
<dbReference type="InterPro" id="IPR018163">
    <property type="entry name" value="Thr/Ala-tRNA-synth_IIc_edit"/>
</dbReference>
<reference evidence="16" key="4">
    <citation type="submission" date="2019-03" db="UniProtKB">
        <authorList>
            <consortium name="EnsemblPlants"/>
        </authorList>
    </citation>
    <scope>IDENTIFICATION</scope>
</reference>
<dbReference type="FunFam" id="3.10.310.40:FF:000001">
    <property type="entry name" value="Alanine--tRNA ligase"/>
    <property type="match status" value="1"/>
</dbReference>
<dbReference type="Gene3D" id="6.10.250.550">
    <property type="match status" value="1"/>
</dbReference>
<dbReference type="GO" id="GO:0004813">
    <property type="term" value="F:alanine-tRNA ligase activity"/>
    <property type="evidence" value="ECO:0007669"/>
    <property type="project" value="UniProtKB-EC"/>
</dbReference>
<protein>
    <recommendedName>
        <fullName evidence="4">Alanine--tRNA ligase</fullName>
        <ecNumber evidence="3">6.1.1.7</ecNumber>
    </recommendedName>
</protein>
<evidence type="ECO:0000256" key="12">
    <source>
        <dbReference type="ARBA" id="ARBA00022917"/>
    </source>
</evidence>
<dbReference type="Gene3D" id="3.30.980.10">
    <property type="entry name" value="Threonyl-trna Synthetase, Chain A, domain 2"/>
    <property type="match status" value="1"/>
</dbReference>
<dbReference type="GO" id="GO:0046872">
    <property type="term" value="F:metal ion binding"/>
    <property type="evidence" value="ECO:0007669"/>
    <property type="project" value="UniProtKB-KW"/>
</dbReference>
<evidence type="ECO:0000259" key="15">
    <source>
        <dbReference type="PROSITE" id="PS50860"/>
    </source>
</evidence>
<evidence type="ECO:0000256" key="10">
    <source>
        <dbReference type="ARBA" id="ARBA00022840"/>
    </source>
</evidence>
<dbReference type="Gene3D" id="3.10.310.40">
    <property type="match status" value="1"/>
</dbReference>
<dbReference type="FunFam" id="3.30.54.20:FF:000001">
    <property type="entry name" value="Alanine--tRNA ligase"/>
    <property type="match status" value="1"/>
</dbReference>
<dbReference type="Gene3D" id="2.40.30.130">
    <property type="match status" value="1"/>
</dbReference>
<dbReference type="Pfam" id="PF02272">
    <property type="entry name" value="DHHA1"/>
    <property type="match status" value="1"/>
</dbReference>
<evidence type="ECO:0000256" key="13">
    <source>
        <dbReference type="ARBA" id="ARBA00023146"/>
    </source>
</evidence>
<dbReference type="GO" id="GO:0005524">
    <property type="term" value="F:ATP binding"/>
    <property type="evidence" value="ECO:0007669"/>
    <property type="project" value="UniProtKB-KW"/>
</dbReference>
<dbReference type="EnsemblPlants" id="AET7Gv20502300.19">
    <property type="protein sequence ID" value="AET7Gv20502300.19"/>
    <property type="gene ID" value="AET7Gv20502300"/>
</dbReference>
<dbReference type="Gramene" id="AET7Gv20502300.19">
    <property type="protein sequence ID" value="AET7Gv20502300.19"/>
    <property type="gene ID" value="AET7Gv20502300"/>
</dbReference>
<dbReference type="Gene3D" id="3.30.54.20">
    <property type="match status" value="1"/>
</dbReference>
<dbReference type="InterPro" id="IPR003156">
    <property type="entry name" value="DHHA1_dom"/>
</dbReference>
<dbReference type="InterPro" id="IPR009000">
    <property type="entry name" value="Transl_B-barrel_sf"/>
</dbReference>
<evidence type="ECO:0000313" key="17">
    <source>
        <dbReference type="Proteomes" id="UP000015105"/>
    </source>
</evidence>
<keyword evidence="13" id="KW-0030">Aminoacyl-tRNA synthetase</keyword>
<dbReference type="InterPro" id="IPR012947">
    <property type="entry name" value="tRNA_SAD"/>
</dbReference>
<dbReference type="FunFam" id="3.30.980.10:FF:000004">
    <property type="entry name" value="Alanine--tRNA ligase, cytoplasmic"/>
    <property type="match status" value="1"/>
</dbReference>
<proteinExistence type="inferred from homology"/>
<name>A0A453R8Z2_AEGTS</name>
<reference evidence="16" key="5">
    <citation type="journal article" date="2021" name="G3 (Bethesda)">
        <title>Aegilops tauschii genome assembly Aet v5.0 features greater sequence contiguity and improved annotation.</title>
        <authorList>
            <person name="Wang L."/>
            <person name="Zhu T."/>
            <person name="Rodriguez J.C."/>
            <person name="Deal K.R."/>
            <person name="Dubcovsky J."/>
            <person name="McGuire P.E."/>
            <person name="Lux T."/>
            <person name="Spannagl M."/>
            <person name="Mayer K.F.X."/>
            <person name="Baldrich P."/>
            <person name="Meyers B.C."/>
            <person name="Huo N."/>
            <person name="Gu Y.Q."/>
            <person name="Zhou H."/>
            <person name="Devos K.M."/>
            <person name="Bennetzen J.L."/>
            <person name="Unver T."/>
            <person name="Budak H."/>
            <person name="Gulick P.J."/>
            <person name="Galiba G."/>
            <person name="Kalapos B."/>
            <person name="Nelson D.R."/>
            <person name="Li P."/>
            <person name="You F.M."/>
            <person name="Luo M.C."/>
            <person name="Dvorak J."/>
        </authorList>
    </citation>
    <scope>NUCLEOTIDE SEQUENCE [LARGE SCALE GENOMIC DNA]</scope>
    <source>
        <strain evidence="16">cv. AL8/78</strain>
    </source>
</reference>
<dbReference type="PRINTS" id="PR00980">
    <property type="entry name" value="TRNASYNTHALA"/>
</dbReference>
<keyword evidence="5" id="KW-0820">tRNA-binding</keyword>
<dbReference type="Proteomes" id="UP000015105">
    <property type="component" value="Chromosome 7D"/>
</dbReference>
<organism evidence="16 17">
    <name type="scientific">Aegilops tauschii subsp. strangulata</name>
    <name type="common">Goatgrass</name>
    <dbReference type="NCBI Taxonomy" id="200361"/>
    <lineage>
        <taxon>Eukaryota</taxon>
        <taxon>Viridiplantae</taxon>
        <taxon>Streptophyta</taxon>
        <taxon>Embryophyta</taxon>
        <taxon>Tracheophyta</taxon>
        <taxon>Spermatophyta</taxon>
        <taxon>Magnoliopsida</taxon>
        <taxon>Liliopsida</taxon>
        <taxon>Poales</taxon>
        <taxon>Poaceae</taxon>
        <taxon>BOP clade</taxon>
        <taxon>Pooideae</taxon>
        <taxon>Triticodae</taxon>
        <taxon>Triticeae</taxon>
        <taxon>Triticinae</taxon>
        <taxon>Aegilops</taxon>
    </lineage>
</organism>
<dbReference type="InterPro" id="IPR018164">
    <property type="entry name" value="Ala-tRNA-synth_IIc_N"/>
</dbReference>
<evidence type="ECO:0000256" key="6">
    <source>
        <dbReference type="ARBA" id="ARBA00022598"/>
    </source>
</evidence>
<dbReference type="PROSITE" id="PS50860">
    <property type="entry name" value="AA_TRNA_LIGASE_II_ALA"/>
    <property type="match status" value="1"/>
</dbReference>
<keyword evidence="8" id="KW-0547">Nucleotide-binding</keyword>
<dbReference type="GO" id="GO:0000049">
    <property type="term" value="F:tRNA binding"/>
    <property type="evidence" value="ECO:0007669"/>
    <property type="project" value="UniProtKB-KW"/>
</dbReference>
<reference evidence="16" key="3">
    <citation type="journal article" date="2017" name="Nature">
        <title>Genome sequence of the progenitor of the wheat D genome Aegilops tauschii.</title>
        <authorList>
            <person name="Luo M.C."/>
            <person name="Gu Y.Q."/>
            <person name="Puiu D."/>
            <person name="Wang H."/>
            <person name="Twardziok S.O."/>
            <person name="Deal K.R."/>
            <person name="Huo N."/>
            <person name="Zhu T."/>
            <person name="Wang L."/>
            <person name="Wang Y."/>
            <person name="McGuire P.E."/>
            <person name="Liu S."/>
            <person name="Long H."/>
            <person name="Ramasamy R.K."/>
            <person name="Rodriguez J.C."/>
            <person name="Van S.L."/>
            <person name="Yuan L."/>
            <person name="Wang Z."/>
            <person name="Xia Z."/>
            <person name="Xiao L."/>
            <person name="Anderson O.D."/>
            <person name="Ouyang S."/>
            <person name="Liang Y."/>
            <person name="Zimin A.V."/>
            <person name="Pertea G."/>
            <person name="Qi P."/>
            <person name="Bennetzen J.L."/>
            <person name="Dai X."/>
            <person name="Dawson M.W."/>
            <person name="Muller H.G."/>
            <person name="Kugler K."/>
            <person name="Rivarola-Duarte L."/>
            <person name="Spannagl M."/>
            <person name="Mayer K.F.X."/>
            <person name="Lu F.H."/>
            <person name="Bevan M.W."/>
            <person name="Leroy P."/>
            <person name="Li P."/>
            <person name="You F.M."/>
            <person name="Sun Q."/>
            <person name="Liu Z."/>
            <person name="Lyons E."/>
            <person name="Wicker T."/>
            <person name="Salzberg S.L."/>
            <person name="Devos K.M."/>
            <person name="Dvorak J."/>
        </authorList>
    </citation>
    <scope>NUCLEOTIDE SEQUENCE [LARGE SCALE GENOMIC DNA]</scope>
    <source>
        <strain evidence="16">cv. AL8/78</strain>
    </source>
</reference>
<keyword evidence="14" id="KW-0175">Coiled coil</keyword>